<evidence type="ECO:0000313" key="4">
    <source>
        <dbReference type="Proteomes" id="UP000663829"/>
    </source>
</evidence>
<dbReference type="AlphaFoldDB" id="A0A815I5B1"/>
<sequence length="212" mass="25519">MDLDLWKTRKRNFRQNRMYVVGDNFLDLHIENQDGHLFTKIYQKSSYEPYYLPFTSIHPLHMQKNIPFAMLLRAIRYCSTFEAYLHERESLRVALLLNKYPENLTSNQFNHVLLKFNIDQPLSANSYTALREKLIQFSIQDITPTDHRKTIFVHFAYSTSMRTFPVKFHTLWRKYFELSPINEIVPVLGTRNIDNLQRRLIYTRQLLIIENE</sequence>
<dbReference type="InterPro" id="IPR058912">
    <property type="entry name" value="HTH_animal"/>
</dbReference>
<keyword evidence="4" id="KW-1185">Reference proteome</keyword>
<evidence type="ECO:0000313" key="2">
    <source>
        <dbReference type="EMBL" id="CAF1359265.1"/>
    </source>
</evidence>
<dbReference type="OrthoDB" id="10034072at2759"/>
<dbReference type="EMBL" id="CAJOBC010069037">
    <property type="protein sequence ID" value="CAF4236214.1"/>
    <property type="molecule type" value="Genomic_DNA"/>
</dbReference>
<reference evidence="2" key="1">
    <citation type="submission" date="2021-02" db="EMBL/GenBank/DDBJ databases">
        <authorList>
            <person name="Nowell W R."/>
        </authorList>
    </citation>
    <scope>NUCLEOTIDE SEQUENCE</scope>
</reference>
<dbReference type="Pfam" id="PF26215">
    <property type="entry name" value="HTH_animal"/>
    <property type="match status" value="1"/>
</dbReference>
<accession>A0A815I5B1</accession>
<dbReference type="Proteomes" id="UP000663829">
    <property type="component" value="Unassembled WGS sequence"/>
</dbReference>
<proteinExistence type="predicted"/>
<feature type="domain" description="Helix-turn-helix" evidence="1">
    <location>
        <begin position="50"/>
        <end position="110"/>
    </location>
</feature>
<gene>
    <name evidence="2" type="ORF">GPM918_LOCUS31298</name>
    <name evidence="3" type="ORF">SRO942_LOCUS31936</name>
</gene>
<name>A0A815I5B1_9BILA</name>
<protein>
    <recommendedName>
        <fullName evidence="1">Helix-turn-helix domain-containing protein</fullName>
    </recommendedName>
</protein>
<dbReference type="PANTHER" id="PTHR21301">
    <property type="entry name" value="REVERSE TRANSCRIPTASE"/>
    <property type="match status" value="1"/>
</dbReference>
<dbReference type="EMBL" id="CAJNOQ010015325">
    <property type="protein sequence ID" value="CAF1359265.1"/>
    <property type="molecule type" value="Genomic_DNA"/>
</dbReference>
<evidence type="ECO:0000259" key="1">
    <source>
        <dbReference type="Pfam" id="PF26215"/>
    </source>
</evidence>
<dbReference type="PANTHER" id="PTHR21301:SF10">
    <property type="entry name" value="REVERSE TRANSCRIPTASE DOMAIN-CONTAINING PROTEIN"/>
    <property type="match status" value="1"/>
</dbReference>
<dbReference type="Proteomes" id="UP000681722">
    <property type="component" value="Unassembled WGS sequence"/>
</dbReference>
<comment type="caution">
    <text evidence="2">The sequence shown here is derived from an EMBL/GenBank/DDBJ whole genome shotgun (WGS) entry which is preliminary data.</text>
</comment>
<organism evidence="2 4">
    <name type="scientific">Didymodactylos carnosus</name>
    <dbReference type="NCBI Taxonomy" id="1234261"/>
    <lineage>
        <taxon>Eukaryota</taxon>
        <taxon>Metazoa</taxon>
        <taxon>Spiralia</taxon>
        <taxon>Gnathifera</taxon>
        <taxon>Rotifera</taxon>
        <taxon>Eurotatoria</taxon>
        <taxon>Bdelloidea</taxon>
        <taxon>Philodinida</taxon>
        <taxon>Philodinidae</taxon>
        <taxon>Didymodactylos</taxon>
    </lineage>
</organism>
<evidence type="ECO:0000313" key="3">
    <source>
        <dbReference type="EMBL" id="CAF4236214.1"/>
    </source>
</evidence>